<sequence>MDDLIVPIGLPITIAVLVSVALCVISMAFSRGVKYPAVQQYTLGETWTHSPLLFSATAIAPMALASHAEATDVDGGSASGKW</sequence>
<feature type="transmembrane region" description="Helical" evidence="1">
    <location>
        <begin position="6"/>
        <end position="29"/>
    </location>
</feature>
<dbReference type="AlphaFoldDB" id="A0A848KN13"/>
<name>A0A848KN13_9ACTN</name>
<organism evidence="2 3">
    <name type="scientific">Gordonia asplenii</name>
    <dbReference type="NCBI Taxonomy" id="2725283"/>
    <lineage>
        <taxon>Bacteria</taxon>
        <taxon>Bacillati</taxon>
        <taxon>Actinomycetota</taxon>
        <taxon>Actinomycetes</taxon>
        <taxon>Mycobacteriales</taxon>
        <taxon>Gordoniaceae</taxon>
        <taxon>Gordonia</taxon>
    </lineage>
</organism>
<dbReference type="Proteomes" id="UP000550729">
    <property type="component" value="Unassembled WGS sequence"/>
</dbReference>
<accession>A0A848KN13</accession>
<comment type="caution">
    <text evidence="2">The sequence shown here is derived from an EMBL/GenBank/DDBJ whole genome shotgun (WGS) entry which is preliminary data.</text>
</comment>
<keyword evidence="1" id="KW-0472">Membrane</keyword>
<keyword evidence="3" id="KW-1185">Reference proteome</keyword>
<evidence type="ECO:0000256" key="1">
    <source>
        <dbReference type="SAM" id="Phobius"/>
    </source>
</evidence>
<evidence type="ECO:0000313" key="2">
    <source>
        <dbReference type="EMBL" id="NMN99639.1"/>
    </source>
</evidence>
<protein>
    <submittedName>
        <fullName evidence="2">Uncharacterized protein</fullName>
    </submittedName>
</protein>
<dbReference type="EMBL" id="JABBNB010000001">
    <property type="protein sequence ID" value="NMN99639.1"/>
    <property type="molecule type" value="Genomic_DNA"/>
</dbReference>
<dbReference type="RefSeq" id="WP_170192160.1">
    <property type="nucleotide sequence ID" value="NZ_JABBNB010000001.1"/>
</dbReference>
<evidence type="ECO:0000313" key="3">
    <source>
        <dbReference type="Proteomes" id="UP000550729"/>
    </source>
</evidence>
<keyword evidence="1" id="KW-1133">Transmembrane helix</keyword>
<reference evidence="2 3" key="1">
    <citation type="submission" date="2020-04" db="EMBL/GenBank/DDBJ databases">
        <title>Gordonia sp. nov. TBRC 11910.</title>
        <authorList>
            <person name="Suriyachadkun C."/>
        </authorList>
    </citation>
    <scope>NUCLEOTIDE SEQUENCE [LARGE SCALE GENOMIC DNA]</scope>
    <source>
        <strain evidence="2 3">TBRC 11910</strain>
    </source>
</reference>
<gene>
    <name evidence="2" type="ORF">HH308_00205</name>
</gene>
<proteinExistence type="predicted"/>
<keyword evidence="1" id="KW-0812">Transmembrane</keyword>